<evidence type="ECO:0000256" key="1">
    <source>
        <dbReference type="SAM" id="MobiDB-lite"/>
    </source>
</evidence>
<reference evidence="3" key="1">
    <citation type="submission" date="2014-06" db="EMBL/GenBank/DDBJ databases">
        <authorList>
            <person name="Ju J."/>
            <person name="Zhang J."/>
        </authorList>
    </citation>
    <scope>NUCLEOTIDE SEQUENCE</scope>
    <source>
        <strain evidence="3">SscI8</strain>
    </source>
</reference>
<gene>
    <name evidence="3" type="ORF">SPSC_01710</name>
</gene>
<feature type="region of interest" description="Disordered" evidence="1">
    <location>
        <begin position="96"/>
        <end position="139"/>
    </location>
</feature>
<evidence type="ECO:0000256" key="2">
    <source>
        <dbReference type="SAM" id="SignalP"/>
    </source>
</evidence>
<organism evidence="3">
    <name type="scientific">Sporisorium scitamineum</name>
    <dbReference type="NCBI Taxonomy" id="49012"/>
    <lineage>
        <taxon>Eukaryota</taxon>
        <taxon>Fungi</taxon>
        <taxon>Dikarya</taxon>
        <taxon>Basidiomycota</taxon>
        <taxon>Ustilaginomycotina</taxon>
        <taxon>Ustilaginomycetes</taxon>
        <taxon>Ustilaginales</taxon>
        <taxon>Ustilaginaceae</taxon>
        <taxon>Sporisorium</taxon>
    </lineage>
</organism>
<feature type="chain" id="PRO_5007281211" description="Effector family protein Eff1" evidence="2">
    <location>
        <begin position="22"/>
        <end position="301"/>
    </location>
</feature>
<keyword evidence="2" id="KW-0732">Signal</keyword>
<accession>A0A127ZAC5</accession>
<feature type="signal peptide" evidence="2">
    <location>
        <begin position="1"/>
        <end position="21"/>
    </location>
</feature>
<dbReference type="OrthoDB" id="10526567at2759"/>
<evidence type="ECO:0008006" key="4">
    <source>
        <dbReference type="Google" id="ProtNLM"/>
    </source>
</evidence>
<sequence>MQRIFLLLPLLILGHISFCQCGEDFWKEISELAEEGQDDQAISLFSPTDQLRSEIVPHAPPVTDGAHPSTSLMRISDPQLAHQLEVAPKRLRLDHDLQSSSGHSSHQQPHLPNRRPKIDTEQPTASLPRTLPHAPIIPPLTQQERLDILKPIGDKFGGHTVEGLPSLLHPYAGTGEKLTLSLIKEAFGSKVTQLRRWKDEIFLVPGRKTQGRPNASFVDGGMELKRPTSKHLYVWKRLQPPDGQGSIFQFVGVVETGRDTHGIYRLQGYTIGRVIEPIGSDAFHDTTLLLEAPNRGSRKAQ</sequence>
<feature type="compositionally biased region" description="Low complexity" evidence="1">
    <location>
        <begin position="98"/>
        <end position="111"/>
    </location>
</feature>
<dbReference type="EMBL" id="LK056662">
    <property type="protein sequence ID" value="CDU23080.1"/>
    <property type="molecule type" value="Genomic_DNA"/>
</dbReference>
<proteinExistence type="predicted"/>
<protein>
    <recommendedName>
        <fullName evidence="4">Effector family protein Eff1</fullName>
    </recommendedName>
</protein>
<name>A0A127ZAC5_9BASI</name>
<evidence type="ECO:0000313" key="3">
    <source>
        <dbReference type="EMBL" id="CDU23080.1"/>
    </source>
</evidence>
<dbReference type="AlphaFoldDB" id="A0A127ZAC5"/>